<keyword evidence="3 5" id="KW-1133">Transmembrane helix</keyword>
<dbReference type="HAMAP" id="MF_00445">
    <property type="entry name" value="NDH1_NuoN_1"/>
    <property type="match status" value="1"/>
</dbReference>
<dbReference type="NCBIfam" id="TIGR01770">
    <property type="entry name" value="NDH_I_N"/>
    <property type="match status" value="1"/>
</dbReference>
<keyword evidence="5" id="KW-0813">Transport</keyword>
<feature type="transmembrane region" description="Helical" evidence="5">
    <location>
        <begin position="371"/>
        <end position="394"/>
    </location>
</feature>
<feature type="transmembrane region" description="Helical" evidence="5">
    <location>
        <begin position="208"/>
        <end position="231"/>
    </location>
</feature>
<keyword evidence="4 5" id="KW-0472">Membrane</keyword>
<evidence type="ECO:0000256" key="2">
    <source>
        <dbReference type="ARBA" id="ARBA00022692"/>
    </source>
</evidence>
<feature type="transmembrane region" description="Helical" evidence="5">
    <location>
        <begin position="276"/>
        <end position="296"/>
    </location>
</feature>
<dbReference type="PANTHER" id="PTHR22773">
    <property type="entry name" value="NADH DEHYDROGENASE"/>
    <property type="match status" value="1"/>
</dbReference>
<dbReference type="GO" id="GO:0008137">
    <property type="term" value="F:NADH dehydrogenase (ubiquinone) activity"/>
    <property type="evidence" value="ECO:0007669"/>
    <property type="project" value="InterPro"/>
</dbReference>
<dbReference type="OrthoDB" id="9811718at2"/>
<dbReference type="Pfam" id="PF00361">
    <property type="entry name" value="Proton_antipo_M"/>
    <property type="match status" value="1"/>
</dbReference>
<feature type="transmembrane region" description="Helical" evidence="5">
    <location>
        <begin position="302"/>
        <end position="322"/>
    </location>
</feature>
<feature type="transmembrane region" description="Helical" evidence="5">
    <location>
        <begin position="112"/>
        <end position="134"/>
    </location>
</feature>
<evidence type="ECO:0000256" key="3">
    <source>
        <dbReference type="ARBA" id="ARBA00022989"/>
    </source>
</evidence>
<dbReference type="GO" id="GO:0012505">
    <property type="term" value="C:endomembrane system"/>
    <property type="evidence" value="ECO:0007669"/>
    <property type="project" value="UniProtKB-SubCell"/>
</dbReference>
<evidence type="ECO:0000313" key="9">
    <source>
        <dbReference type="Proteomes" id="UP000059074"/>
    </source>
</evidence>
<dbReference type="STRING" id="121290.APY04_1102"/>
<protein>
    <recommendedName>
        <fullName evidence="5">NADH-quinone oxidoreductase subunit N</fullName>
        <ecNumber evidence="5">7.1.1.-</ecNumber>
    </recommendedName>
    <alternativeName>
        <fullName evidence="5">NADH dehydrogenase I subunit N</fullName>
    </alternativeName>
    <alternativeName>
        <fullName evidence="5">NDH-1 subunit N</fullName>
    </alternativeName>
</protein>
<keyword evidence="5" id="KW-0520">NAD</keyword>
<dbReference type="PATRIC" id="fig|121290.4.peg.1593"/>
<feature type="transmembrane region" description="Helical" evidence="5">
    <location>
        <begin position="329"/>
        <end position="351"/>
    </location>
</feature>
<comment type="catalytic activity">
    <reaction evidence="5">
        <text>a quinone + NADH + 5 H(+)(in) = a quinol + NAD(+) + 4 H(+)(out)</text>
        <dbReference type="Rhea" id="RHEA:57888"/>
        <dbReference type="ChEBI" id="CHEBI:15378"/>
        <dbReference type="ChEBI" id="CHEBI:24646"/>
        <dbReference type="ChEBI" id="CHEBI:57540"/>
        <dbReference type="ChEBI" id="CHEBI:57945"/>
        <dbReference type="ChEBI" id="CHEBI:132124"/>
    </reaction>
</comment>
<feature type="transmembrane region" description="Helical" evidence="5">
    <location>
        <begin position="406"/>
        <end position="427"/>
    </location>
</feature>
<gene>
    <name evidence="5" type="primary">nuoN</name>
    <name evidence="8" type="ORF">APY04_1102</name>
</gene>
<name>A0A109BJW5_HYPSL</name>
<evidence type="ECO:0000259" key="7">
    <source>
        <dbReference type="Pfam" id="PF00361"/>
    </source>
</evidence>
<evidence type="ECO:0000256" key="1">
    <source>
        <dbReference type="ARBA" id="ARBA00004127"/>
    </source>
</evidence>
<dbReference type="GO" id="GO:0048038">
    <property type="term" value="F:quinone binding"/>
    <property type="evidence" value="ECO:0007669"/>
    <property type="project" value="UniProtKB-KW"/>
</dbReference>
<dbReference type="GO" id="GO:0050136">
    <property type="term" value="F:NADH dehydrogenase (quinone) (non-electrogenic) activity"/>
    <property type="evidence" value="ECO:0007669"/>
    <property type="project" value="UniProtKB-UniRule"/>
</dbReference>
<dbReference type="EMBL" id="LMTR01000035">
    <property type="protein sequence ID" value="KWT70174.1"/>
    <property type="molecule type" value="Genomic_DNA"/>
</dbReference>
<feature type="transmembrane region" description="Helical" evidence="5">
    <location>
        <begin position="447"/>
        <end position="466"/>
    </location>
</feature>
<keyword evidence="8" id="KW-0560">Oxidoreductase</keyword>
<organism evidence="8 9">
    <name type="scientific">Hyphomicrobium sulfonivorans</name>
    <dbReference type="NCBI Taxonomy" id="121290"/>
    <lineage>
        <taxon>Bacteria</taxon>
        <taxon>Pseudomonadati</taxon>
        <taxon>Pseudomonadota</taxon>
        <taxon>Alphaproteobacteria</taxon>
        <taxon>Hyphomicrobiales</taxon>
        <taxon>Hyphomicrobiaceae</taxon>
        <taxon>Hyphomicrobium</taxon>
    </lineage>
</organism>
<comment type="function">
    <text evidence="5">NDH-1 shuttles electrons from NADH, via FMN and iron-sulfur (Fe-S) centers, to quinones in the respiratory chain. The immediate electron acceptor for the enzyme in this species is believed to be ubiquinone. Couples the redox reaction to proton translocation (for every two electrons transferred, four hydrogen ions are translocated across the cytoplasmic membrane), and thus conserves the redox energy in a proton gradient.</text>
</comment>
<proteinExistence type="inferred from homology"/>
<feature type="transmembrane region" description="Helical" evidence="5">
    <location>
        <begin position="79"/>
        <end position="100"/>
    </location>
</feature>
<dbReference type="EC" id="7.1.1.-" evidence="5"/>
<comment type="subcellular location">
    <subcellularLocation>
        <location evidence="5">Cell membrane</location>
        <topology evidence="5">Multi-pass membrane protein</topology>
    </subcellularLocation>
    <subcellularLocation>
        <location evidence="1">Endomembrane system</location>
        <topology evidence="1">Multi-pass membrane protein</topology>
    </subcellularLocation>
    <subcellularLocation>
        <location evidence="6">Membrane</location>
        <topology evidence="6">Multi-pass membrane protein</topology>
    </subcellularLocation>
</comment>
<keyword evidence="2 5" id="KW-0812">Transmembrane</keyword>
<keyword evidence="9" id="KW-1185">Reference proteome</keyword>
<dbReference type="AlphaFoldDB" id="A0A109BJW5"/>
<feature type="transmembrane region" description="Helical" evidence="5">
    <location>
        <begin position="6"/>
        <end position="28"/>
    </location>
</feature>
<keyword evidence="5" id="KW-0874">Quinone</keyword>
<keyword evidence="5" id="KW-1003">Cell membrane</keyword>
<sequence>MDQLKSYAPILPEIVLALGAMGVLMAGVFRKQVEPGADYVSGWLAIALLAIVGVLVAMGGPGREVLFEGSFINDAFSRFTKVLMLGAAALVLVMSMDALARARILSTEICALILLAVVGMMLMVSAGNMIALFLGLELQSLALYVIAAIDRRNVRSSEAGLKYFVLGSLSSGMLLYGASLIYGFTGSVDFSVIATVAQGRPAAENVGLIVGLVFVLVGLAFKIGAVPFHMWTPDVYEGAPTPVTAFFAAAPKLAAMALLVRMLLQAFPGIASQWQQIIVFISIASMVLGAFAAIGQTNIKRLMAYSSIGHVGYALIGLAAFTEVGTQSLLIYLAIYIAMTLGTFACILSMRTADGPVEDVQSLAGLASTNLGMAFALAMLLFSMAGIPTLAGFFAKLYVFGAAIEAKLYMLAIIGVLSSVVGAYYYLRVVKVMFFDPATTEYMPVERGAGIVMAAATAFVLLFIILPAPLADAALNAARALHGGTTAAVSEPAPAAAAVRAGAGTVPGTP</sequence>
<feature type="transmembrane region" description="Helical" evidence="5">
    <location>
        <begin position="40"/>
        <end position="59"/>
    </location>
</feature>
<reference evidence="8 9" key="1">
    <citation type="submission" date="2015-10" db="EMBL/GenBank/DDBJ databases">
        <title>Transcriptomic analysis of a linuron degrading triple-species bacterial consortium.</title>
        <authorList>
            <person name="Albers P."/>
        </authorList>
    </citation>
    <scope>NUCLEOTIDE SEQUENCE [LARGE SCALE GENOMIC DNA]</scope>
    <source>
        <strain evidence="8 9">WDL6</strain>
    </source>
</reference>
<keyword evidence="5" id="KW-1278">Translocase</keyword>
<feature type="domain" description="NADH:quinone oxidoreductase/Mrp antiporter transmembrane" evidence="7">
    <location>
        <begin position="126"/>
        <end position="421"/>
    </location>
</feature>
<accession>A0A109BJW5</accession>
<evidence type="ECO:0000256" key="6">
    <source>
        <dbReference type="RuleBase" id="RU000320"/>
    </source>
</evidence>
<comment type="subunit">
    <text evidence="5">NDH-1 is composed of 14 different subunits. Subunits NuoA, H, J, K, L, M, N constitute the membrane sector of the complex.</text>
</comment>
<evidence type="ECO:0000313" key="8">
    <source>
        <dbReference type="EMBL" id="KWT70174.1"/>
    </source>
</evidence>
<dbReference type="RefSeq" id="WP_083509508.1">
    <property type="nucleotide sequence ID" value="NZ_LMTR01000035.1"/>
</dbReference>
<dbReference type="InterPro" id="IPR010096">
    <property type="entry name" value="NADH-Q_OxRdtase_suN/2"/>
</dbReference>
<dbReference type="GO" id="GO:0042773">
    <property type="term" value="P:ATP synthesis coupled electron transport"/>
    <property type="evidence" value="ECO:0007669"/>
    <property type="project" value="InterPro"/>
</dbReference>
<comment type="similarity">
    <text evidence="5">Belongs to the complex I subunit 2 family.</text>
</comment>
<comment type="caution">
    <text evidence="8">The sequence shown here is derived from an EMBL/GenBank/DDBJ whole genome shotgun (WGS) entry which is preliminary data.</text>
</comment>
<evidence type="ECO:0000256" key="4">
    <source>
        <dbReference type="ARBA" id="ARBA00023136"/>
    </source>
</evidence>
<dbReference type="Proteomes" id="UP000059074">
    <property type="component" value="Unassembled WGS sequence"/>
</dbReference>
<evidence type="ECO:0000256" key="5">
    <source>
        <dbReference type="HAMAP-Rule" id="MF_00445"/>
    </source>
</evidence>
<dbReference type="GO" id="GO:0005886">
    <property type="term" value="C:plasma membrane"/>
    <property type="evidence" value="ECO:0007669"/>
    <property type="project" value="UniProtKB-SubCell"/>
</dbReference>
<feature type="transmembrane region" description="Helical" evidence="5">
    <location>
        <begin position="173"/>
        <end position="196"/>
    </location>
</feature>
<keyword evidence="5 8" id="KW-0830">Ubiquinone</keyword>
<dbReference type="NCBIfam" id="NF004440">
    <property type="entry name" value="PRK05777.1-3"/>
    <property type="match status" value="1"/>
</dbReference>
<dbReference type="InterPro" id="IPR001750">
    <property type="entry name" value="ND/Mrp_TM"/>
</dbReference>